<dbReference type="InterPro" id="IPR021796">
    <property type="entry name" value="Tll0287-like_dom"/>
</dbReference>
<dbReference type="Pfam" id="PF11845">
    <property type="entry name" value="Tll0287-like"/>
    <property type="match status" value="2"/>
</dbReference>
<feature type="domain" description="Tll0287-like" evidence="1">
    <location>
        <begin position="47"/>
        <end position="194"/>
    </location>
</feature>
<evidence type="ECO:0000313" key="2">
    <source>
        <dbReference type="EMBL" id="CAI2719349.1"/>
    </source>
</evidence>
<sequence length="368" mass="41632">MSLKVLQGFIGLILVLISLIAVGRAAEPEPFSMNKGVPARLAADYVHAVIEAGRTAYSHYIVDRLDRDRSLKATENWQEENTLLLPAQFLKLSSSVTNSKGIGMRYRLGSVWPLNPDNLPKSETEKSGLLEVIRNPQKPFTWIVQREGMWYYQAIYPDKAVSQTCVECHNHHPDSPKTDFKLGDVMGGIVIDMPLGSRFQKKPDESILIPPEVVSDYVHAVLESDRTVYSRFVVQHLENGAVLTSRSDWQAARTLMLPAQFLLKVLEITTRQNLGLDFSLISLWPINPRNGPTSEFERKALEWVGIHPIRPYISWTQVGKNFYFRSVYPDHAISSACVECHNQHPDSPRRDFKLNDVMGAVVVTFPLH</sequence>
<gene>
    <name evidence="2" type="ORF">NSPWAT_2493</name>
</gene>
<reference evidence="2 3" key="1">
    <citation type="submission" date="2022-09" db="EMBL/GenBank/DDBJ databases">
        <authorList>
            <person name="Kop L."/>
        </authorList>
    </citation>
    <scope>NUCLEOTIDE SEQUENCE [LARGE SCALE GENOMIC DNA]</scope>
    <source>
        <strain evidence="2 3">347</strain>
    </source>
</reference>
<organism evidence="2 3">
    <name type="scientific">Nitrospina watsonii</name>
    <dbReference type="NCBI Taxonomy" id="1323948"/>
    <lineage>
        <taxon>Bacteria</taxon>
        <taxon>Pseudomonadati</taxon>
        <taxon>Nitrospinota/Tectimicrobiota group</taxon>
        <taxon>Nitrospinota</taxon>
        <taxon>Nitrospinia</taxon>
        <taxon>Nitrospinales</taxon>
        <taxon>Nitrospinaceae</taxon>
        <taxon>Nitrospina</taxon>
    </lineage>
</organism>
<dbReference type="Proteomes" id="UP001157733">
    <property type="component" value="Chromosome"/>
</dbReference>
<name>A0ABM9HGS4_9BACT</name>
<proteinExistence type="predicted"/>
<feature type="domain" description="Tll0287-like" evidence="1">
    <location>
        <begin position="220"/>
        <end position="366"/>
    </location>
</feature>
<accession>A0ABM9HGS4</accession>
<keyword evidence="3" id="KW-1185">Reference proteome</keyword>
<evidence type="ECO:0000313" key="3">
    <source>
        <dbReference type="Proteomes" id="UP001157733"/>
    </source>
</evidence>
<evidence type="ECO:0000259" key="1">
    <source>
        <dbReference type="Pfam" id="PF11845"/>
    </source>
</evidence>
<protein>
    <recommendedName>
        <fullName evidence="1">Tll0287-like domain-containing protein</fullName>
    </recommendedName>
</protein>
<dbReference type="EMBL" id="OX336137">
    <property type="protein sequence ID" value="CAI2719349.1"/>
    <property type="molecule type" value="Genomic_DNA"/>
</dbReference>